<reference evidence="1 2" key="1">
    <citation type="submission" date="2024-09" db="EMBL/GenBank/DDBJ databases">
        <authorList>
            <person name="Sun Q."/>
            <person name="Mori K."/>
        </authorList>
    </citation>
    <scope>NUCLEOTIDE SEQUENCE [LARGE SCALE GENOMIC DNA]</scope>
    <source>
        <strain evidence="1 2">CECT 8300</strain>
    </source>
</reference>
<keyword evidence="2" id="KW-1185">Reference proteome</keyword>
<evidence type="ECO:0000313" key="2">
    <source>
        <dbReference type="Proteomes" id="UP001589590"/>
    </source>
</evidence>
<sequence length="213" mass="24626">MNKNTLIKGVTINDIYDFVDNGDPDNTPEAIAVYFELMEIVRVLDLRAIDYGTKESVLKHLIKIEGLTRHMAEKVYYDALEYYYSSARLSKQAQRNIDADKIDRLVAITMPFVQDAKDAKIVADMIEKAHKIRQADKDEVAFIPEEWLKETWTLYTTDMIEAGLEPINNDLLIKQIENYPELTNKEKAQVKKEAGLLTLEIFPDDKTNPRKER</sequence>
<dbReference type="EMBL" id="JBHMFA010000017">
    <property type="protein sequence ID" value="MFB9106551.1"/>
    <property type="molecule type" value="Genomic_DNA"/>
</dbReference>
<evidence type="ECO:0000313" key="1">
    <source>
        <dbReference type="EMBL" id="MFB9106551.1"/>
    </source>
</evidence>
<protein>
    <recommendedName>
        <fullName evidence="3">DUF4296 domain-containing protein</fullName>
    </recommendedName>
</protein>
<accession>A0ABV5H3S7</accession>
<comment type="caution">
    <text evidence="1">The sequence shown here is derived from an EMBL/GenBank/DDBJ whole genome shotgun (WGS) entry which is preliminary data.</text>
</comment>
<dbReference type="RefSeq" id="WP_290270618.1">
    <property type="nucleotide sequence ID" value="NZ_JAUFQP010000010.1"/>
</dbReference>
<dbReference type="Proteomes" id="UP001589590">
    <property type="component" value="Unassembled WGS sequence"/>
</dbReference>
<organism evidence="1 2">
    <name type="scientific">Algibacter miyuki</name>
    <dbReference type="NCBI Taxonomy" id="1306933"/>
    <lineage>
        <taxon>Bacteria</taxon>
        <taxon>Pseudomonadati</taxon>
        <taxon>Bacteroidota</taxon>
        <taxon>Flavobacteriia</taxon>
        <taxon>Flavobacteriales</taxon>
        <taxon>Flavobacteriaceae</taxon>
        <taxon>Algibacter</taxon>
    </lineage>
</organism>
<gene>
    <name evidence="1" type="ORF">ACFFU1_16705</name>
</gene>
<evidence type="ECO:0008006" key="3">
    <source>
        <dbReference type="Google" id="ProtNLM"/>
    </source>
</evidence>
<name>A0ABV5H3S7_9FLAO</name>
<proteinExistence type="predicted"/>